<accession>A0A2I0WEC6</accession>
<dbReference type="InterPro" id="IPR040256">
    <property type="entry name" value="At4g02000-like"/>
</dbReference>
<dbReference type="AlphaFoldDB" id="A0A2I0WEC6"/>
<organism evidence="1 2">
    <name type="scientific">Dendrobium catenatum</name>
    <dbReference type="NCBI Taxonomy" id="906689"/>
    <lineage>
        <taxon>Eukaryota</taxon>
        <taxon>Viridiplantae</taxon>
        <taxon>Streptophyta</taxon>
        <taxon>Embryophyta</taxon>
        <taxon>Tracheophyta</taxon>
        <taxon>Spermatophyta</taxon>
        <taxon>Magnoliopsida</taxon>
        <taxon>Liliopsida</taxon>
        <taxon>Asparagales</taxon>
        <taxon>Orchidaceae</taxon>
        <taxon>Epidendroideae</taxon>
        <taxon>Malaxideae</taxon>
        <taxon>Dendrobiinae</taxon>
        <taxon>Dendrobium</taxon>
    </lineage>
</organism>
<evidence type="ECO:0000313" key="1">
    <source>
        <dbReference type="EMBL" id="PKU74019.1"/>
    </source>
</evidence>
<keyword evidence="2" id="KW-1185">Reference proteome</keyword>
<reference evidence="1 2" key="1">
    <citation type="journal article" date="2016" name="Sci. Rep.">
        <title>The Dendrobium catenatum Lindl. genome sequence provides insights into polysaccharide synthase, floral development and adaptive evolution.</title>
        <authorList>
            <person name="Zhang G.Q."/>
            <person name="Xu Q."/>
            <person name="Bian C."/>
            <person name="Tsai W.C."/>
            <person name="Yeh C.M."/>
            <person name="Liu K.W."/>
            <person name="Yoshida K."/>
            <person name="Zhang L.S."/>
            <person name="Chang S.B."/>
            <person name="Chen F."/>
            <person name="Shi Y."/>
            <person name="Su Y.Y."/>
            <person name="Zhang Y.Q."/>
            <person name="Chen L.J."/>
            <person name="Yin Y."/>
            <person name="Lin M."/>
            <person name="Huang H."/>
            <person name="Deng H."/>
            <person name="Wang Z.W."/>
            <person name="Zhu S.L."/>
            <person name="Zhao X."/>
            <person name="Deng C."/>
            <person name="Niu S.C."/>
            <person name="Huang J."/>
            <person name="Wang M."/>
            <person name="Liu G.H."/>
            <person name="Yang H.J."/>
            <person name="Xiao X.J."/>
            <person name="Hsiao Y.Y."/>
            <person name="Wu W.L."/>
            <person name="Chen Y.Y."/>
            <person name="Mitsuda N."/>
            <person name="Ohme-Takagi M."/>
            <person name="Luo Y.B."/>
            <person name="Van de Peer Y."/>
            <person name="Liu Z.J."/>
        </authorList>
    </citation>
    <scope>NUCLEOTIDE SEQUENCE [LARGE SCALE GENOMIC DNA]</scope>
    <source>
        <tissue evidence="1">The whole plant</tissue>
    </source>
</reference>
<proteinExistence type="predicted"/>
<gene>
    <name evidence="1" type="ORF">MA16_Dca011875</name>
</gene>
<dbReference type="PANTHER" id="PTHR31286:SF179">
    <property type="entry name" value="RNASE H TYPE-1 DOMAIN-CONTAINING PROTEIN"/>
    <property type="match status" value="1"/>
</dbReference>
<dbReference type="Proteomes" id="UP000233837">
    <property type="component" value="Unassembled WGS sequence"/>
</dbReference>
<evidence type="ECO:0000313" key="2">
    <source>
        <dbReference type="Proteomes" id="UP000233837"/>
    </source>
</evidence>
<protein>
    <submittedName>
        <fullName evidence="1">Uncharacterized protein</fullName>
    </submittedName>
</protein>
<dbReference type="EMBL" id="KZ502701">
    <property type="protein sequence ID" value="PKU74019.1"/>
    <property type="molecule type" value="Genomic_DNA"/>
</dbReference>
<sequence length="68" mass="7891">MNLRLHLFNRQILFSMASIFGRPLQTDQATTVVSRLSISRVLVELDVFKKHPSEIWIGSKVKGYFQKN</sequence>
<name>A0A2I0WEC6_9ASPA</name>
<reference evidence="1 2" key="2">
    <citation type="journal article" date="2017" name="Nature">
        <title>The Apostasia genome and the evolution of orchids.</title>
        <authorList>
            <person name="Zhang G.Q."/>
            <person name="Liu K.W."/>
            <person name="Li Z."/>
            <person name="Lohaus R."/>
            <person name="Hsiao Y.Y."/>
            <person name="Niu S.C."/>
            <person name="Wang J.Y."/>
            <person name="Lin Y.C."/>
            <person name="Xu Q."/>
            <person name="Chen L.J."/>
            <person name="Yoshida K."/>
            <person name="Fujiwara S."/>
            <person name="Wang Z.W."/>
            <person name="Zhang Y.Q."/>
            <person name="Mitsuda N."/>
            <person name="Wang M."/>
            <person name="Liu G.H."/>
            <person name="Pecoraro L."/>
            <person name="Huang H.X."/>
            <person name="Xiao X.J."/>
            <person name="Lin M."/>
            <person name="Wu X.Y."/>
            <person name="Wu W.L."/>
            <person name="Chen Y.Y."/>
            <person name="Chang S.B."/>
            <person name="Sakamoto S."/>
            <person name="Ohme-Takagi M."/>
            <person name="Yagi M."/>
            <person name="Zeng S.J."/>
            <person name="Shen C.Y."/>
            <person name="Yeh C.M."/>
            <person name="Luo Y.B."/>
            <person name="Tsai W.C."/>
            <person name="Van de Peer Y."/>
            <person name="Liu Z.J."/>
        </authorList>
    </citation>
    <scope>NUCLEOTIDE SEQUENCE [LARGE SCALE GENOMIC DNA]</scope>
    <source>
        <tissue evidence="1">The whole plant</tissue>
    </source>
</reference>
<dbReference type="PANTHER" id="PTHR31286">
    <property type="entry name" value="GLYCINE-RICH CELL WALL STRUCTURAL PROTEIN 1.8-LIKE"/>
    <property type="match status" value="1"/>
</dbReference>